<evidence type="ECO:0000313" key="11">
    <source>
        <dbReference type="Proteomes" id="UP000006810"/>
    </source>
</evidence>
<feature type="domain" description="DNA methylase N-4/N-6" evidence="9">
    <location>
        <begin position="35"/>
        <end position="97"/>
    </location>
</feature>
<dbReference type="GO" id="GO:0009307">
    <property type="term" value="P:DNA restriction-modification system"/>
    <property type="evidence" value="ECO:0007669"/>
    <property type="project" value="UniProtKB-KW"/>
</dbReference>
<dbReference type="HOGENOM" id="CLU_027633_2_0_14"/>
<keyword evidence="11" id="KW-1185">Reference proteome</keyword>
<dbReference type="GO" id="GO:0003677">
    <property type="term" value="F:DNA binding"/>
    <property type="evidence" value="ECO:0007669"/>
    <property type="project" value="UniProtKB-KW"/>
</dbReference>
<dbReference type="Pfam" id="PF01555">
    <property type="entry name" value="N6_N4_Mtase"/>
    <property type="match status" value="1"/>
</dbReference>
<evidence type="ECO:0000256" key="5">
    <source>
        <dbReference type="ARBA" id="ARBA00022747"/>
    </source>
</evidence>
<evidence type="ECO:0000256" key="7">
    <source>
        <dbReference type="ARBA" id="ARBA00049120"/>
    </source>
</evidence>
<reference evidence="10 11" key="1">
    <citation type="journal article" date="2009" name="Curr. Microbiol.">
        <title>Molecular cloning and expression of a novel cholinephosphotransferase involved in glycoglycerophospholipid biosynthesis of Mycoplasma fermentans.</title>
        <authorList>
            <person name="Ishida N."/>
            <person name="Irikura D."/>
            <person name="Matsuda K."/>
            <person name="Sato S."/>
            <person name="Asano K."/>
        </authorList>
    </citation>
    <scope>NUCLEOTIDE SEQUENCE [LARGE SCALE GENOMIC DNA]</scope>
    <source>
        <strain evidence="11">ATCC 19989 / NBRC 14854 / NCTC 10117 / PG18</strain>
    </source>
</reference>
<keyword evidence="2" id="KW-0489">Methyltransferase</keyword>
<dbReference type="GO" id="GO:0008170">
    <property type="term" value="F:N-methyltransferase activity"/>
    <property type="evidence" value="ECO:0007669"/>
    <property type="project" value="InterPro"/>
</dbReference>
<evidence type="ECO:0000256" key="4">
    <source>
        <dbReference type="ARBA" id="ARBA00022691"/>
    </source>
</evidence>
<dbReference type="eggNOG" id="COG0863">
    <property type="taxonomic scope" value="Bacteria"/>
</dbReference>
<dbReference type="EMBL" id="AP009608">
    <property type="protein sequence ID" value="BAH69539.1"/>
    <property type="molecule type" value="Genomic_DNA"/>
</dbReference>
<dbReference type="InterPro" id="IPR029063">
    <property type="entry name" value="SAM-dependent_MTases_sf"/>
</dbReference>
<dbReference type="AlphaFoldDB" id="C4XEG7"/>
<evidence type="ECO:0000259" key="9">
    <source>
        <dbReference type="Pfam" id="PF01555"/>
    </source>
</evidence>
<dbReference type="KEGG" id="mfp:MBIO_0274"/>
<dbReference type="InterPro" id="IPR001091">
    <property type="entry name" value="RM_Methyltransferase"/>
</dbReference>
<keyword evidence="5" id="KW-0680">Restriction system</keyword>
<dbReference type="REBASE" id="21891">
    <property type="entry name" value="M.Mfe18ORF274P"/>
</dbReference>
<dbReference type="InterPro" id="IPR017985">
    <property type="entry name" value="MeTrfase_CN4_CS"/>
</dbReference>
<keyword evidence="3" id="KW-0808">Transferase</keyword>
<dbReference type="PROSITE" id="PS00093">
    <property type="entry name" value="N4_MTASE"/>
    <property type="match status" value="1"/>
</dbReference>
<dbReference type="Gene3D" id="3.40.50.150">
    <property type="entry name" value="Vaccinia Virus protein VP39"/>
    <property type="match status" value="2"/>
</dbReference>
<sequence length="402" mass="47122">MKQTKNMRKSIKFFKDIDKKMFICEANLNKEYSPNSFNSISSYLAMFPVELPLYFIKKYTKENDTVMDNFSGRGTTAYASRKLNRKFVGNDLNPYAFVLSKSKLINISNIEKIEKRIKELKNKYLLLPRSINITSEKYNDLKVFYSDFTLKQLIFLKNEIGINWKNNKDIDNLILALSLGLMHGPMKKDGTTIYFSLNMPNTISMSTNYVKKYSEINKLTKPNVDIFDNLIKRLKIKWEIFLSKNYESIFKYWNSLNSLNFLKNNSVDLVITSPPYLSLVDYTKSNWLRLWLLGFEKNNLKKEIKLSDSLDLKEYTNFIKKYLINISSKLKPKAKVCLVIGDVYDFELIENIWKEIKNEVPYSFLEVGIDTNTNNFKTSKLLNSRKGKATKVEKILILEKQN</sequence>
<evidence type="ECO:0000256" key="3">
    <source>
        <dbReference type="ARBA" id="ARBA00022679"/>
    </source>
</evidence>
<dbReference type="GO" id="GO:0015667">
    <property type="term" value="F:site-specific DNA-methyltransferase (cytosine-N4-specific) activity"/>
    <property type="evidence" value="ECO:0007669"/>
    <property type="project" value="UniProtKB-EC"/>
</dbReference>
<evidence type="ECO:0000256" key="2">
    <source>
        <dbReference type="ARBA" id="ARBA00022603"/>
    </source>
</evidence>
<keyword evidence="6" id="KW-0238">DNA-binding</keyword>
<proteinExistence type="inferred from homology"/>
<dbReference type="InterPro" id="IPR002941">
    <property type="entry name" value="DNA_methylase_N4/N6"/>
</dbReference>
<accession>C4XEG7</accession>
<dbReference type="Proteomes" id="UP000006810">
    <property type="component" value="Chromosome"/>
</dbReference>
<name>C4XEG7_MYCFP</name>
<dbReference type="EC" id="2.1.1.-" evidence="8"/>
<keyword evidence="4" id="KW-0949">S-adenosyl-L-methionine</keyword>
<evidence type="ECO:0000256" key="6">
    <source>
        <dbReference type="ARBA" id="ARBA00023125"/>
    </source>
</evidence>
<gene>
    <name evidence="10" type="ordered locus">MBIO_0274</name>
</gene>
<comment type="similarity">
    <text evidence="1">Belongs to the N(4)/N(6)-methyltransferase family. N(4) subfamily.</text>
</comment>
<dbReference type="PATRIC" id="fig|496833.3.peg.699"/>
<organism evidence="10 11">
    <name type="scientific">Mycoplasmopsis fermentans (strain ATCC 19989 / NBRC 14854 / NCTC 10117 / PG18)</name>
    <name type="common">Mycoplasma fermentans</name>
    <dbReference type="NCBI Taxonomy" id="496833"/>
    <lineage>
        <taxon>Bacteria</taxon>
        <taxon>Bacillati</taxon>
        <taxon>Mycoplasmatota</taxon>
        <taxon>Mycoplasmoidales</taxon>
        <taxon>Metamycoplasmataceae</taxon>
        <taxon>Mycoplasmopsis</taxon>
    </lineage>
</organism>
<dbReference type="GO" id="GO:0032259">
    <property type="term" value="P:methylation"/>
    <property type="evidence" value="ECO:0007669"/>
    <property type="project" value="UniProtKB-KW"/>
</dbReference>
<dbReference type="PRINTS" id="PR00508">
    <property type="entry name" value="S21N4MTFRASE"/>
</dbReference>
<dbReference type="SUPFAM" id="SSF53335">
    <property type="entry name" value="S-adenosyl-L-methionine-dependent methyltransferases"/>
    <property type="match status" value="2"/>
</dbReference>
<evidence type="ECO:0000313" key="10">
    <source>
        <dbReference type="EMBL" id="BAH69539.1"/>
    </source>
</evidence>
<comment type="catalytic activity">
    <reaction evidence="7">
        <text>a 2'-deoxycytidine in DNA + S-adenosyl-L-methionine = an N(4)-methyl-2'-deoxycytidine in DNA + S-adenosyl-L-homocysteine + H(+)</text>
        <dbReference type="Rhea" id="RHEA:16857"/>
        <dbReference type="Rhea" id="RHEA-COMP:11369"/>
        <dbReference type="Rhea" id="RHEA-COMP:13674"/>
        <dbReference type="ChEBI" id="CHEBI:15378"/>
        <dbReference type="ChEBI" id="CHEBI:57856"/>
        <dbReference type="ChEBI" id="CHEBI:59789"/>
        <dbReference type="ChEBI" id="CHEBI:85452"/>
        <dbReference type="ChEBI" id="CHEBI:137933"/>
        <dbReference type="EC" id="2.1.1.113"/>
    </reaction>
</comment>
<evidence type="ECO:0000256" key="1">
    <source>
        <dbReference type="ARBA" id="ARBA00010203"/>
    </source>
</evidence>
<evidence type="ECO:0000256" key="8">
    <source>
        <dbReference type="RuleBase" id="RU362026"/>
    </source>
</evidence>
<protein>
    <recommendedName>
        <fullName evidence="8">Methyltransferase</fullName>
        <ecNumber evidence="8">2.1.1.-</ecNumber>
    </recommendedName>
</protein>